<dbReference type="EMBL" id="CAFBMW010000008">
    <property type="protein sequence ID" value="CAB4932843.1"/>
    <property type="molecule type" value="Genomic_DNA"/>
</dbReference>
<dbReference type="AlphaFoldDB" id="A0A6J7INJ8"/>
<protein>
    <submittedName>
        <fullName evidence="2">Unannotated protein</fullName>
    </submittedName>
</protein>
<gene>
    <name evidence="2" type="ORF">UFOPK3662_01343</name>
</gene>
<reference evidence="2" key="1">
    <citation type="submission" date="2020-05" db="EMBL/GenBank/DDBJ databases">
        <authorList>
            <person name="Chiriac C."/>
            <person name="Salcher M."/>
            <person name="Ghai R."/>
            <person name="Kavagutti S V."/>
        </authorList>
    </citation>
    <scope>NUCLEOTIDE SEQUENCE</scope>
</reference>
<accession>A0A6J7INJ8</accession>
<evidence type="ECO:0000313" key="2">
    <source>
        <dbReference type="EMBL" id="CAB4932843.1"/>
    </source>
</evidence>
<sequence>MISRPRRTALALAVVALGAAAGCSSDAAGDGSVEAGHTHTPGQGHTSLAVGDGTQVSEVGYTLAGLQVREQPDGIGELRFRIDDYNGEPVTDYVEELTKELHLYVVNDDLTVFRHLHPTRADDGTWTAPFDVPDAGGYRVVTEFVAVDEGGNGDHVVLGRPLAMPPGDPGDTAAADRVVDVSVSQAPATGPDGELRLVVRDQSGGPVGLGTYLGAYGHVTGFDTATGAMVHLHPLAAPEVTEDGAELTFHSQIEEPGDYRLFVQVRVDGFLHTVPVELTVARSA</sequence>
<dbReference type="PROSITE" id="PS51257">
    <property type="entry name" value="PROKAR_LIPOPROTEIN"/>
    <property type="match status" value="1"/>
</dbReference>
<evidence type="ECO:0000256" key="1">
    <source>
        <dbReference type="SAM" id="MobiDB-lite"/>
    </source>
</evidence>
<feature type="region of interest" description="Disordered" evidence="1">
    <location>
        <begin position="27"/>
        <end position="48"/>
    </location>
</feature>
<proteinExistence type="predicted"/>
<name>A0A6J7INJ8_9ZZZZ</name>
<organism evidence="2">
    <name type="scientific">freshwater metagenome</name>
    <dbReference type="NCBI Taxonomy" id="449393"/>
    <lineage>
        <taxon>unclassified sequences</taxon>
        <taxon>metagenomes</taxon>
        <taxon>ecological metagenomes</taxon>
    </lineage>
</organism>